<dbReference type="Proteomes" id="UP000236291">
    <property type="component" value="Unassembled WGS sequence"/>
</dbReference>
<proteinExistence type="predicted"/>
<reference evidence="2 3" key="2">
    <citation type="journal article" date="2017" name="Front. Plant Sci.">
        <title>Gene Classification and Mining of Molecular Markers Useful in Red Clover (Trifolium pratense) Breeding.</title>
        <authorList>
            <person name="Istvanek J."/>
            <person name="Dluhosova J."/>
            <person name="Dluhos P."/>
            <person name="Patkova L."/>
            <person name="Nedelnik J."/>
            <person name="Repkova J."/>
        </authorList>
    </citation>
    <scope>NUCLEOTIDE SEQUENCE [LARGE SCALE GENOMIC DNA]</scope>
    <source>
        <strain evidence="3">cv. Tatra</strain>
        <tissue evidence="2">Young leaves</tissue>
    </source>
</reference>
<evidence type="ECO:0000313" key="2">
    <source>
        <dbReference type="EMBL" id="PNX86159.1"/>
    </source>
</evidence>
<evidence type="ECO:0000313" key="3">
    <source>
        <dbReference type="Proteomes" id="UP000236291"/>
    </source>
</evidence>
<reference evidence="2 3" key="1">
    <citation type="journal article" date="2014" name="Am. J. Bot.">
        <title>Genome assembly and annotation for red clover (Trifolium pratense; Fabaceae).</title>
        <authorList>
            <person name="Istvanek J."/>
            <person name="Jaros M."/>
            <person name="Krenek A."/>
            <person name="Repkova J."/>
        </authorList>
    </citation>
    <scope>NUCLEOTIDE SEQUENCE [LARGE SCALE GENOMIC DNA]</scope>
    <source>
        <strain evidence="3">cv. Tatra</strain>
        <tissue evidence="2">Young leaves</tissue>
    </source>
</reference>
<comment type="caution">
    <text evidence="2">The sequence shown here is derived from an EMBL/GenBank/DDBJ whole genome shotgun (WGS) entry which is preliminary data.</text>
</comment>
<sequence length="45" mass="5177">KLAMHQIAIIRRIVRQVHILAPLNVLEWAMLMVAVVTRARLYAVV</sequence>
<accession>A0A2K3M5W0</accession>
<protein>
    <submittedName>
        <fullName evidence="2">Uncharacterized protein</fullName>
    </submittedName>
</protein>
<feature type="non-terminal residue" evidence="2">
    <location>
        <position position="1"/>
    </location>
</feature>
<dbReference type="AlphaFoldDB" id="A0A2K3M5W0"/>
<keyword evidence="1" id="KW-0812">Transmembrane</keyword>
<evidence type="ECO:0000256" key="1">
    <source>
        <dbReference type="SAM" id="Phobius"/>
    </source>
</evidence>
<organism evidence="2 3">
    <name type="scientific">Trifolium pratense</name>
    <name type="common">Red clover</name>
    <dbReference type="NCBI Taxonomy" id="57577"/>
    <lineage>
        <taxon>Eukaryota</taxon>
        <taxon>Viridiplantae</taxon>
        <taxon>Streptophyta</taxon>
        <taxon>Embryophyta</taxon>
        <taxon>Tracheophyta</taxon>
        <taxon>Spermatophyta</taxon>
        <taxon>Magnoliopsida</taxon>
        <taxon>eudicotyledons</taxon>
        <taxon>Gunneridae</taxon>
        <taxon>Pentapetalae</taxon>
        <taxon>rosids</taxon>
        <taxon>fabids</taxon>
        <taxon>Fabales</taxon>
        <taxon>Fabaceae</taxon>
        <taxon>Papilionoideae</taxon>
        <taxon>50 kb inversion clade</taxon>
        <taxon>NPAAA clade</taxon>
        <taxon>Hologalegina</taxon>
        <taxon>IRL clade</taxon>
        <taxon>Trifolieae</taxon>
        <taxon>Trifolium</taxon>
    </lineage>
</organism>
<dbReference type="EMBL" id="ASHM01050493">
    <property type="protein sequence ID" value="PNX86159.1"/>
    <property type="molecule type" value="Genomic_DNA"/>
</dbReference>
<keyword evidence="1" id="KW-1133">Transmembrane helix</keyword>
<name>A0A2K3M5W0_TRIPR</name>
<gene>
    <name evidence="2" type="ORF">L195_g042236</name>
</gene>
<keyword evidence="1" id="KW-0472">Membrane</keyword>
<feature type="transmembrane region" description="Helical" evidence="1">
    <location>
        <begin position="21"/>
        <end position="43"/>
    </location>
</feature>